<keyword evidence="6" id="KW-0970">Cilium biogenesis/degradation</keyword>
<dbReference type="SMART" id="SM00365">
    <property type="entry name" value="LRR_SD22"/>
    <property type="match status" value="2"/>
</dbReference>
<feature type="compositionally biased region" description="Polar residues" evidence="13">
    <location>
        <begin position="414"/>
        <end position="424"/>
    </location>
</feature>
<keyword evidence="15" id="KW-1185">Reference proteome</keyword>
<evidence type="ECO:0000256" key="8">
    <source>
        <dbReference type="ARBA" id="ARBA00023242"/>
    </source>
</evidence>
<evidence type="ECO:0000313" key="14">
    <source>
        <dbReference type="EMBL" id="KAF7988195.1"/>
    </source>
</evidence>
<feature type="region of interest" description="Disordered" evidence="13">
    <location>
        <begin position="237"/>
        <end position="291"/>
    </location>
</feature>
<dbReference type="GO" id="GO:0000398">
    <property type="term" value="P:mRNA splicing, via spliceosome"/>
    <property type="evidence" value="ECO:0007669"/>
    <property type="project" value="InterPro"/>
</dbReference>
<dbReference type="GO" id="GO:0030030">
    <property type="term" value="P:cell projection organization"/>
    <property type="evidence" value="ECO:0007669"/>
    <property type="project" value="UniProtKB-KW"/>
</dbReference>
<dbReference type="PROSITE" id="PS51450">
    <property type="entry name" value="LRR"/>
    <property type="match status" value="2"/>
</dbReference>
<gene>
    <name evidence="14" type="ORF">HCN44_007689</name>
</gene>
<keyword evidence="7" id="KW-0206">Cytoskeleton</keyword>
<dbReference type="CDD" id="cd23767">
    <property type="entry name" value="IQCD"/>
    <property type="match status" value="1"/>
</dbReference>
<dbReference type="InterPro" id="IPR001611">
    <property type="entry name" value="Leu-rich_rpt"/>
</dbReference>
<keyword evidence="4" id="KW-0433">Leucine-rich repeat</keyword>
<comment type="function">
    <text evidence="10">Acts as a key negative regulator of ciliogenesis in collaboration with CCP110 by capping the mother centriole thereby preventing cilia formation. Required for recruitment of CCP110 to the centrosome.</text>
</comment>
<dbReference type="FunFam" id="3.80.10.10:FF:000165">
    <property type="entry name" value="Centrosomal protein of 97 kDa"/>
    <property type="match status" value="1"/>
</dbReference>
<dbReference type="Pfam" id="PF14580">
    <property type="entry name" value="LRR_9"/>
    <property type="match status" value="1"/>
</dbReference>
<evidence type="ECO:0000256" key="12">
    <source>
        <dbReference type="ARBA" id="ARBA00076677"/>
    </source>
</evidence>
<evidence type="ECO:0000256" key="7">
    <source>
        <dbReference type="ARBA" id="ARBA00023212"/>
    </source>
</evidence>
<evidence type="ECO:0000256" key="11">
    <source>
        <dbReference type="ARBA" id="ARBA00068862"/>
    </source>
</evidence>
<feature type="compositionally biased region" description="Polar residues" evidence="13">
    <location>
        <begin position="471"/>
        <end position="508"/>
    </location>
</feature>
<dbReference type="PANTHER" id="PTHR10552:SF6">
    <property type="entry name" value="U2 SMALL NUCLEAR RIBONUCLEOPROTEIN A"/>
    <property type="match status" value="1"/>
</dbReference>
<evidence type="ECO:0000256" key="6">
    <source>
        <dbReference type="ARBA" id="ARBA00022794"/>
    </source>
</evidence>
<feature type="region of interest" description="Disordered" evidence="13">
    <location>
        <begin position="377"/>
        <end position="448"/>
    </location>
</feature>
<evidence type="ECO:0000256" key="10">
    <source>
        <dbReference type="ARBA" id="ARBA00058656"/>
    </source>
</evidence>
<keyword evidence="3" id="KW-0963">Cytoplasm</keyword>
<reference evidence="14 15" key="1">
    <citation type="submission" date="2020-08" db="EMBL/GenBank/DDBJ databases">
        <title>Aphidius gifuensis genome sequencing and assembly.</title>
        <authorList>
            <person name="Du Z."/>
        </authorList>
    </citation>
    <scope>NUCLEOTIDE SEQUENCE [LARGE SCALE GENOMIC DNA]</scope>
    <source>
        <strain evidence="14">YNYX2018</strain>
        <tissue evidence="14">Adults</tissue>
    </source>
</reference>
<evidence type="ECO:0000256" key="1">
    <source>
        <dbReference type="ARBA" id="ARBA00004123"/>
    </source>
</evidence>
<dbReference type="GO" id="GO:0005813">
    <property type="term" value="C:centrosome"/>
    <property type="evidence" value="ECO:0007669"/>
    <property type="project" value="UniProtKB-SubCell"/>
</dbReference>
<evidence type="ECO:0000313" key="15">
    <source>
        <dbReference type="Proteomes" id="UP000639338"/>
    </source>
</evidence>
<comment type="similarity">
    <text evidence="9">Belongs to the U2 small nuclear ribonucleoprotein A family.</text>
</comment>
<name>A0A834XMZ1_APHGI</name>
<feature type="compositionally biased region" description="Low complexity" evidence="13">
    <location>
        <begin position="389"/>
        <end position="413"/>
    </location>
</feature>
<evidence type="ECO:0000256" key="13">
    <source>
        <dbReference type="SAM" id="MobiDB-lite"/>
    </source>
</evidence>
<dbReference type="GO" id="GO:0005686">
    <property type="term" value="C:U2 snRNP"/>
    <property type="evidence" value="ECO:0007669"/>
    <property type="project" value="TreeGrafter"/>
</dbReference>
<dbReference type="SUPFAM" id="SSF52075">
    <property type="entry name" value="Outer arm dynein light chain 1"/>
    <property type="match status" value="1"/>
</dbReference>
<evidence type="ECO:0000256" key="9">
    <source>
        <dbReference type="ARBA" id="ARBA00024196"/>
    </source>
</evidence>
<dbReference type="PANTHER" id="PTHR10552">
    <property type="entry name" value="U2 SMALL NUCLEAR RIBONUCLEOPROTEIN A"/>
    <property type="match status" value="1"/>
</dbReference>
<protein>
    <recommendedName>
        <fullName evidence="11">Centrosomal protein of 97 kDa</fullName>
    </recommendedName>
    <alternativeName>
        <fullName evidence="12">Leucine-rich repeat and IQ domain-containing protein 2</fullName>
    </alternativeName>
</protein>
<evidence type="ECO:0000256" key="5">
    <source>
        <dbReference type="ARBA" id="ARBA00022737"/>
    </source>
</evidence>
<keyword evidence="8" id="KW-0539">Nucleus</keyword>
<sequence length="867" mass="96691">MDSSDEHDLPICESLDLSGQGLKKLSRCPSDADISTLIVDDNELQRLDNLDSYHRITKHLHTNTKLEHLDLSENSISHISDISYLRNLKELFLHNNRIITLRQCERYLPTSIETLTLANNNITDLNEMSHLGGLTNLVNFSIANNPCVSLSGNTSSGFDYRPFVINWCMSLKSIDGYAVDPIESLKAEWLYSQGRGRQFRVGEHSPLAQYLASVCPLSGESLENETDRKLRLILSKAQHHQKQLSQQSDSGMSSSPASARRRLGSDRTSSPRRPSLSRNSMRQRSPDRMVASCHTETMATSCHAGLTDNHDGLMTQSLDPNMLCSSSNFISKGKESILQDVEETSSPLQAATKLVPVPESLMSPDFRPPSGLCRILPKTPPSRIKSPVQTSTIPTKISSSSSSSEQTSKITSTNNHNLTSKTLSNTLMMKNNSTTTTTTNCTNNNKDKTTITKPIVINSNGKCPQTVKLNNYVQSKTMTPKRSQKNSPNMSRSITAQQQKSKIPTDQQKPLRIGNGPKKYKELDDMNNIIGISSDEDSEVCHSKLDGIRNRAIQRRQEDTNKSDDQIEKAAICIQKLWRGYHTRNLNKKSTSVLKTIEMIRTNKYIQKLSTDMEATRTALESEHKLQLLQMQAINALWKKVVSLQPNDKTQQQNNNHNINQHSDDVVVNLAQTCNLLNAQVQQLQASMSEIKRCMTTMQQPSKGVNQIDQGVGTQTEISAVHTPAGEENTFPYGKNIVVNNRPQSLSIQQTIHEVHEKSKNLNDSGFKKISQSTDTTDDEINTDILNSNSNPEIASCIDEEILSNNCHDNNNYIVKQNVDISEEILCKELHNLIETEAAAAAKDANNANNANNNDNDDEEKNDLNKV</sequence>
<organism evidence="14 15">
    <name type="scientific">Aphidius gifuensis</name>
    <name type="common">Parasitoid wasp</name>
    <dbReference type="NCBI Taxonomy" id="684658"/>
    <lineage>
        <taxon>Eukaryota</taxon>
        <taxon>Metazoa</taxon>
        <taxon>Ecdysozoa</taxon>
        <taxon>Arthropoda</taxon>
        <taxon>Hexapoda</taxon>
        <taxon>Insecta</taxon>
        <taxon>Pterygota</taxon>
        <taxon>Neoptera</taxon>
        <taxon>Endopterygota</taxon>
        <taxon>Hymenoptera</taxon>
        <taxon>Apocrita</taxon>
        <taxon>Ichneumonoidea</taxon>
        <taxon>Braconidae</taxon>
        <taxon>Aphidiinae</taxon>
        <taxon>Aphidius</taxon>
    </lineage>
</organism>
<dbReference type="AlphaFoldDB" id="A0A834XMZ1"/>
<dbReference type="Gene3D" id="1.20.5.190">
    <property type="match status" value="1"/>
</dbReference>
<dbReference type="SMART" id="SM00015">
    <property type="entry name" value="IQ"/>
    <property type="match status" value="1"/>
</dbReference>
<accession>A0A834XMZ1</accession>
<dbReference type="Pfam" id="PF00612">
    <property type="entry name" value="IQ"/>
    <property type="match status" value="1"/>
</dbReference>
<feature type="compositionally biased region" description="Low complexity" evidence="13">
    <location>
        <begin position="844"/>
        <end position="854"/>
    </location>
</feature>
<evidence type="ECO:0000256" key="3">
    <source>
        <dbReference type="ARBA" id="ARBA00022490"/>
    </source>
</evidence>
<feature type="region of interest" description="Disordered" evidence="13">
    <location>
        <begin position="471"/>
        <end position="522"/>
    </location>
</feature>
<dbReference type="InterPro" id="IPR000048">
    <property type="entry name" value="IQ_motif_EF-hand-BS"/>
</dbReference>
<feature type="region of interest" description="Disordered" evidence="13">
    <location>
        <begin position="844"/>
        <end position="867"/>
    </location>
</feature>
<dbReference type="InterPro" id="IPR032675">
    <property type="entry name" value="LRR_dom_sf"/>
</dbReference>
<feature type="compositionally biased region" description="Low complexity" evidence="13">
    <location>
        <begin position="266"/>
        <end position="282"/>
    </location>
</feature>
<evidence type="ECO:0000256" key="2">
    <source>
        <dbReference type="ARBA" id="ARBA00004300"/>
    </source>
</evidence>
<evidence type="ECO:0000256" key="4">
    <source>
        <dbReference type="ARBA" id="ARBA00022614"/>
    </source>
</evidence>
<comment type="caution">
    <text evidence="14">The sequence shown here is derived from an EMBL/GenBank/DDBJ whole genome shotgun (WGS) entry which is preliminary data.</text>
</comment>
<dbReference type="OrthoDB" id="5954088at2759"/>
<dbReference type="Gene3D" id="3.80.10.10">
    <property type="entry name" value="Ribonuclease Inhibitor"/>
    <property type="match status" value="1"/>
</dbReference>
<proteinExistence type="inferred from homology"/>
<comment type="subcellular location">
    <subcellularLocation>
        <location evidence="2">Cytoplasm</location>
        <location evidence="2">Cytoskeleton</location>
        <location evidence="2">Microtubule organizing center</location>
        <location evidence="2">Centrosome</location>
    </subcellularLocation>
    <subcellularLocation>
        <location evidence="1">Nucleus</location>
    </subcellularLocation>
</comment>
<dbReference type="PROSITE" id="PS50096">
    <property type="entry name" value="IQ"/>
    <property type="match status" value="1"/>
</dbReference>
<dbReference type="InterPro" id="IPR044640">
    <property type="entry name" value="RU2A"/>
</dbReference>
<dbReference type="Proteomes" id="UP000639338">
    <property type="component" value="Unassembled WGS sequence"/>
</dbReference>
<feature type="compositionally biased region" description="Low complexity" evidence="13">
    <location>
        <begin position="425"/>
        <end position="444"/>
    </location>
</feature>
<keyword evidence="5" id="KW-0677">Repeat</keyword>
<dbReference type="EMBL" id="JACMRX010000006">
    <property type="protein sequence ID" value="KAF7988195.1"/>
    <property type="molecule type" value="Genomic_DNA"/>
</dbReference>
<dbReference type="GO" id="GO:0030620">
    <property type="term" value="F:U2 snRNA binding"/>
    <property type="evidence" value="ECO:0007669"/>
    <property type="project" value="InterPro"/>
</dbReference>
<feature type="compositionally biased region" description="Low complexity" evidence="13">
    <location>
        <begin position="243"/>
        <end position="258"/>
    </location>
</feature>